<evidence type="ECO:0000313" key="8">
    <source>
        <dbReference type="Proteomes" id="UP000269412"/>
    </source>
</evidence>
<dbReference type="PROSITE" id="PS51191">
    <property type="entry name" value="FEMABX"/>
    <property type="match status" value="1"/>
</dbReference>
<keyword evidence="4" id="KW-0573">Peptidoglycan synthesis</keyword>
<dbReference type="GO" id="GO:0009252">
    <property type="term" value="P:peptidoglycan biosynthetic process"/>
    <property type="evidence" value="ECO:0007669"/>
    <property type="project" value="UniProtKB-KW"/>
</dbReference>
<dbReference type="GO" id="GO:0008360">
    <property type="term" value="P:regulation of cell shape"/>
    <property type="evidence" value="ECO:0007669"/>
    <property type="project" value="UniProtKB-KW"/>
</dbReference>
<dbReference type="GO" id="GO:0016755">
    <property type="term" value="F:aminoacyltransferase activity"/>
    <property type="evidence" value="ECO:0007669"/>
    <property type="project" value="InterPro"/>
</dbReference>
<dbReference type="SUPFAM" id="SSF55729">
    <property type="entry name" value="Acyl-CoA N-acyltransferases (Nat)"/>
    <property type="match status" value="1"/>
</dbReference>
<dbReference type="PANTHER" id="PTHR36174:SF1">
    <property type="entry name" value="LIPID II:GLYCINE GLYCYLTRANSFERASE"/>
    <property type="match status" value="1"/>
</dbReference>
<evidence type="ECO:0000256" key="4">
    <source>
        <dbReference type="ARBA" id="ARBA00022984"/>
    </source>
</evidence>
<dbReference type="OrthoDB" id="9785911at2"/>
<dbReference type="EMBL" id="RBIQ01000012">
    <property type="protein sequence ID" value="RKR07179.1"/>
    <property type="molecule type" value="Genomic_DNA"/>
</dbReference>
<comment type="similarity">
    <text evidence="1">Belongs to the FemABX family.</text>
</comment>
<name>A0A495DSP1_9FLAO</name>
<evidence type="ECO:0000313" key="7">
    <source>
        <dbReference type="EMBL" id="RKR07179.1"/>
    </source>
</evidence>
<keyword evidence="2" id="KW-0808">Transferase</keyword>
<comment type="caution">
    <text evidence="7">The sequence shown here is derived from an EMBL/GenBank/DDBJ whole genome shotgun (WGS) entry which is preliminary data.</text>
</comment>
<dbReference type="GO" id="GO:0071555">
    <property type="term" value="P:cell wall organization"/>
    <property type="evidence" value="ECO:0007669"/>
    <property type="project" value="UniProtKB-KW"/>
</dbReference>
<keyword evidence="5" id="KW-0012">Acyltransferase</keyword>
<evidence type="ECO:0000256" key="6">
    <source>
        <dbReference type="ARBA" id="ARBA00023316"/>
    </source>
</evidence>
<keyword evidence="6" id="KW-0961">Cell wall biogenesis/degradation</keyword>
<dbReference type="InterPro" id="IPR003447">
    <property type="entry name" value="FEMABX"/>
</dbReference>
<proteinExistence type="inferred from homology"/>
<evidence type="ECO:0000256" key="2">
    <source>
        <dbReference type="ARBA" id="ARBA00022679"/>
    </source>
</evidence>
<keyword evidence="3" id="KW-0133">Cell shape</keyword>
<keyword evidence="8" id="KW-1185">Reference proteome</keyword>
<sequence length="335" mass="39042">MITIVESHDEWNKTLESFSVYDFYHTYDYHIISKKEEEKPILFIYRDKDVEIAIPFLKRPIANTNYFDLTSVYGYAGPVTKNLTDSFDNKKFHEAFETLLTKMQIISLFSRLHPYIDNQEKILSGLGEIPILGKVVNIDLTKDIAEQRTQYGKSTKNRTNKCRKISSVIKAKNEDQINTFIDIYYENMDRLAATKDYYFSREYFFKFLECKDFVTNILLVINNETGEAMAGSMFVKTKNIVQFHLSGSRTKFLNVAPANVFLDEMRIKATEEGYSIFNLGGGLGGQEDSLFNFKASFSKDFREFKVWKYIVDQKIYNSLISNEKLETTFFPAYRA</sequence>
<evidence type="ECO:0000256" key="1">
    <source>
        <dbReference type="ARBA" id="ARBA00009943"/>
    </source>
</evidence>
<gene>
    <name evidence="7" type="ORF">CLV91_3166</name>
</gene>
<dbReference type="InterPro" id="IPR050644">
    <property type="entry name" value="PG_Glycine_Bridge_Synth"/>
</dbReference>
<organism evidence="7 8">
    <name type="scientific">Maribacter vaceletii</name>
    <dbReference type="NCBI Taxonomy" id="1206816"/>
    <lineage>
        <taxon>Bacteria</taxon>
        <taxon>Pseudomonadati</taxon>
        <taxon>Bacteroidota</taxon>
        <taxon>Flavobacteriia</taxon>
        <taxon>Flavobacteriales</taxon>
        <taxon>Flavobacteriaceae</taxon>
        <taxon>Maribacter</taxon>
    </lineage>
</organism>
<protein>
    <submittedName>
        <fullName evidence="7">FemAB family protein</fullName>
    </submittedName>
</protein>
<evidence type="ECO:0000256" key="5">
    <source>
        <dbReference type="ARBA" id="ARBA00023315"/>
    </source>
</evidence>
<dbReference type="InterPro" id="IPR016181">
    <property type="entry name" value="Acyl_CoA_acyltransferase"/>
</dbReference>
<dbReference type="PANTHER" id="PTHR36174">
    <property type="entry name" value="LIPID II:GLYCINE GLYCYLTRANSFERASE"/>
    <property type="match status" value="1"/>
</dbReference>
<dbReference type="AlphaFoldDB" id="A0A495DSP1"/>
<dbReference type="Proteomes" id="UP000269412">
    <property type="component" value="Unassembled WGS sequence"/>
</dbReference>
<dbReference type="Gene3D" id="3.40.630.30">
    <property type="match status" value="1"/>
</dbReference>
<accession>A0A495DSP1</accession>
<evidence type="ECO:0000256" key="3">
    <source>
        <dbReference type="ARBA" id="ARBA00022960"/>
    </source>
</evidence>
<reference evidence="7 8" key="1">
    <citation type="submission" date="2018-10" db="EMBL/GenBank/DDBJ databases">
        <title>Genomic Encyclopedia of Archaeal and Bacterial Type Strains, Phase II (KMG-II): from individual species to whole genera.</title>
        <authorList>
            <person name="Goeker M."/>
        </authorList>
    </citation>
    <scope>NUCLEOTIDE SEQUENCE [LARGE SCALE GENOMIC DNA]</scope>
    <source>
        <strain evidence="7 8">DSM 25230</strain>
    </source>
</reference>
<dbReference type="RefSeq" id="WP_121069157.1">
    <property type="nucleotide sequence ID" value="NZ_RBIQ01000012.1"/>
</dbReference>